<dbReference type="SUPFAM" id="SSF51679">
    <property type="entry name" value="Bacterial luciferase-like"/>
    <property type="match status" value="1"/>
</dbReference>
<dbReference type="RefSeq" id="WP_068240057.1">
    <property type="nucleotide sequence ID" value="NZ_LPUY01000012.1"/>
</dbReference>
<dbReference type="AlphaFoldDB" id="A0A132C1U1"/>
<sequence length="263" mass="28066">MKLGYLFVPPSGSWAHAPKAPEAGRAQLARSLGFSEFYVPTTGAAARVRALPGPEAHPMLQILSGSHSVAGPQLAYTDQAINRGLAPGRTRLAAPQACEHALLEQSRSGLLPFSTSWVSTDQLSRHWAAHVTGSTYAARKSCPDDWRIARTVLVDDDAARAEAMIKSPDSPCRAYYASLLAPDADDATIETLIDACVLYGDGPSVAHQLDCIRQATAAFGTLVLVDHAWADAARARRSMALFAEMVHESLGSAPEPAPRLERA</sequence>
<evidence type="ECO:0000313" key="2">
    <source>
        <dbReference type="Proteomes" id="UP000068382"/>
    </source>
</evidence>
<gene>
    <name evidence="1" type="ORF">TRIHO_04590</name>
</gene>
<evidence type="ECO:0008006" key="3">
    <source>
        <dbReference type="Google" id="ProtNLM"/>
    </source>
</evidence>
<dbReference type="OrthoDB" id="7848652at2"/>
<keyword evidence="2" id="KW-1185">Reference proteome</keyword>
<dbReference type="EMBL" id="LPUY01000012">
    <property type="protein sequence ID" value="KUP94533.1"/>
    <property type="molecule type" value="Genomic_DNA"/>
</dbReference>
<name>A0A132C1U1_9RHOB</name>
<reference evidence="1 2" key="1">
    <citation type="submission" date="2015-12" db="EMBL/GenBank/DDBJ databases">
        <title>Genome sequence of the marine Rhodobacteraceae strain O3.65, Candidatus Tritonibacter horizontis.</title>
        <authorList>
            <person name="Poehlein A."/>
            <person name="Giebel H.A."/>
            <person name="Voget S."/>
            <person name="Brinkhoff T."/>
        </authorList>
    </citation>
    <scope>NUCLEOTIDE SEQUENCE [LARGE SCALE GENOMIC DNA]</scope>
    <source>
        <strain evidence="1 2">O3.65</strain>
    </source>
</reference>
<dbReference type="InterPro" id="IPR036661">
    <property type="entry name" value="Luciferase-like_sf"/>
</dbReference>
<accession>A0A132C1U1</accession>
<dbReference type="GO" id="GO:0016705">
    <property type="term" value="F:oxidoreductase activity, acting on paired donors, with incorporation or reduction of molecular oxygen"/>
    <property type="evidence" value="ECO:0007669"/>
    <property type="project" value="InterPro"/>
</dbReference>
<proteinExistence type="predicted"/>
<organism evidence="1 2">
    <name type="scientific">Tritonibacter horizontis</name>
    <dbReference type="NCBI Taxonomy" id="1768241"/>
    <lineage>
        <taxon>Bacteria</taxon>
        <taxon>Pseudomonadati</taxon>
        <taxon>Pseudomonadota</taxon>
        <taxon>Alphaproteobacteria</taxon>
        <taxon>Rhodobacterales</taxon>
        <taxon>Paracoccaceae</taxon>
        <taxon>Tritonibacter</taxon>
    </lineage>
</organism>
<dbReference type="Gene3D" id="3.20.20.30">
    <property type="entry name" value="Luciferase-like domain"/>
    <property type="match status" value="1"/>
</dbReference>
<protein>
    <recommendedName>
        <fullName evidence="3">Luciferase-like monooxygenase</fullName>
    </recommendedName>
</protein>
<dbReference type="Proteomes" id="UP000068382">
    <property type="component" value="Unassembled WGS sequence"/>
</dbReference>
<evidence type="ECO:0000313" key="1">
    <source>
        <dbReference type="EMBL" id="KUP94533.1"/>
    </source>
</evidence>
<comment type="caution">
    <text evidence="1">The sequence shown here is derived from an EMBL/GenBank/DDBJ whole genome shotgun (WGS) entry which is preliminary data.</text>
</comment>